<dbReference type="PANTHER" id="PTHR11941:SF130">
    <property type="entry name" value="ENOYL-COA HYDRATASE ECHA12-RELATED"/>
    <property type="match status" value="1"/>
</dbReference>
<dbReference type="RefSeq" id="WP_348609676.1">
    <property type="nucleotide sequence ID" value="NZ_CP157276.1"/>
</dbReference>
<comment type="catalytic activity">
    <reaction evidence="6">
        <text>a 4-saturated-(3S)-3-hydroxyacyl-CoA = a (3E)-enoyl-CoA + H2O</text>
        <dbReference type="Rhea" id="RHEA:20724"/>
        <dbReference type="ChEBI" id="CHEBI:15377"/>
        <dbReference type="ChEBI" id="CHEBI:58521"/>
        <dbReference type="ChEBI" id="CHEBI:137480"/>
        <dbReference type="EC" id="4.2.1.17"/>
    </reaction>
</comment>
<dbReference type="InterPro" id="IPR029045">
    <property type="entry name" value="ClpP/crotonase-like_dom_sf"/>
</dbReference>
<dbReference type="Gene3D" id="3.90.226.10">
    <property type="entry name" value="2-enoyl-CoA Hydratase, Chain A, domain 1"/>
    <property type="match status" value="1"/>
</dbReference>
<dbReference type="InterPro" id="IPR001753">
    <property type="entry name" value="Enoyl-CoA_hydra/iso"/>
</dbReference>
<gene>
    <name evidence="8" type="ORF">ABEU19_000222</name>
</gene>
<dbReference type="SUPFAM" id="SSF52096">
    <property type="entry name" value="ClpP/crotonase"/>
    <property type="match status" value="1"/>
</dbReference>
<organism evidence="8 9">
    <name type="scientific">Prescottella soli</name>
    <dbReference type="NCBI Taxonomy" id="1543852"/>
    <lineage>
        <taxon>Bacteria</taxon>
        <taxon>Bacillati</taxon>
        <taxon>Actinomycetota</taxon>
        <taxon>Actinomycetes</taxon>
        <taxon>Mycobacteriales</taxon>
        <taxon>Nocardiaceae</taxon>
        <taxon>Prescottella</taxon>
    </lineage>
</organism>
<keyword evidence="3" id="KW-0276">Fatty acid metabolism</keyword>
<evidence type="ECO:0000256" key="4">
    <source>
        <dbReference type="ARBA" id="ARBA00023239"/>
    </source>
</evidence>
<evidence type="ECO:0000256" key="7">
    <source>
        <dbReference type="RuleBase" id="RU003707"/>
    </source>
</evidence>
<dbReference type="PANTHER" id="PTHR11941">
    <property type="entry name" value="ENOYL-COA HYDRATASE-RELATED"/>
    <property type="match status" value="1"/>
</dbReference>
<keyword evidence="3" id="KW-0443">Lipid metabolism</keyword>
<dbReference type="EMBL" id="JBDLNU010000001">
    <property type="protein sequence ID" value="MFM1726783.1"/>
    <property type="molecule type" value="Genomic_DNA"/>
</dbReference>
<dbReference type="InterPro" id="IPR018376">
    <property type="entry name" value="Enoyl-CoA_hyd/isom_CS"/>
</dbReference>
<comment type="similarity">
    <text evidence="2 7">Belongs to the enoyl-CoA hydratase/isomerase family.</text>
</comment>
<comment type="function">
    <text evidence="1">Could possibly oxidize fatty acids using specific components.</text>
</comment>
<reference evidence="8 9" key="1">
    <citation type="submission" date="2023-11" db="EMBL/GenBank/DDBJ databases">
        <authorList>
            <person name="Val-Calvo J."/>
            <person name="Scortti M."/>
            <person name="Vazquez-Boland J."/>
        </authorList>
    </citation>
    <scope>NUCLEOTIDE SEQUENCE [LARGE SCALE GENOMIC DNA]</scope>
    <source>
        <strain evidence="8 9">DSM 46662</strain>
    </source>
</reference>
<dbReference type="InterPro" id="IPR014748">
    <property type="entry name" value="Enoyl-CoA_hydra_C"/>
</dbReference>
<comment type="catalytic activity">
    <reaction evidence="5">
        <text>a (3S)-3-hydroxyacyl-CoA = a (2E)-enoyl-CoA + H2O</text>
        <dbReference type="Rhea" id="RHEA:16105"/>
        <dbReference type="ChEBI" id="CHEBI:15377"/>
        <dbReference type="ChEBI" id="CHEBI:57318"/>
        <dbReference type="ChEBI" id="CHEBI:58856"/>
        <dbReference type="EC" id="4.2.1.17"/>
    </reaction>
</comment>
<evidence type="ECO:0000256" key="1">
    <source>
        <dbReference type="ARBA" id="ARBA00002994"/>
    </source>
</evidence>
<evidence type="ECO:0000256" key="3">
    <source>
        <dbReference type="ARBA" id="ARBA00022832"/>
    </source>
</evidence>
<keyword evidence="4" id="KW-0456">Lyase</keyword>
<accession>A0ABW9FNJ9</accession>
<name>A0ABW9FNJ9_9NOCA</name>
<evidence type="ECO:0000313" key="9">
    <source>
        <dbReference type="Proteomes" id="UP001629744"/>
    </source>
</evidence>
<dbReference type="Proteomes" id="UP001629744">
    <property type="component" value="Unassembled WGS sequence"/>
</dbReference>
<evidence type="ECO:0000256" key="5">
    <source>
        <dbReference type="ARBA" id="ARBA00023709"/>
    </source>
</evidence>
<dbReference type="PROSITE" id="PS00166">
    <property type="entry name" value="ENOYL_COA_HYDRATASE"/>
    <property type="match status" value="1"/>
</dbReference>
<protein>
    <submittedName>
        <fullName evidence="8">Enoyl-CoA hydratase-related protein</fullName>
    </submittedName>
</protein>
<sequence length="270" mass="28608">MAVDDPILVSRPAPGVQQITLNRPSRLNALNPGLIIELTKQLDELVRADDVKVVVLTGAGRGFCSGADLSGEVFPTGVEGDRNRHWTAVQSWYSGVIAKLRRIPQPVISAVNGPCVGGGFSIAMASDIRLAAPEAYFAAAQINIGQSVSEMGASYLLPRIIGGRATEILMTGRRVQADEAERIGFVSRVCPDVVDAALEVAEVLAAKAPLALRMSKEALNASQEIGSLEAALAMEDRTQVVCVLSQDLAEGELAFREKRKAVFSDTAAAI</sequence>
<comment type="caution">
    <text evidence="8">The sequence shown here is derived from an EMBL/GenBank/DDBJ whole genome shotgun (WGS) entry which is preliminary data.</text>
</comment>
<evidence type="ECO:0000256" key="2">
    <source>
        <dbReference type="ARBA" id="ARBA00005254"/>
    </source>
</evidence>
<dbReference type="Gene3D" id="1.10.12.10">
    <property type="entry name" value="Lyase 2-enoyl-coa Hydratase, Chain A, domain 2"/>
    <property type="match status" value="1"/>
</dbReference>
<keyword evidence="9" id="KW-1185">Reference proteome</keyword>
<proteinExistence type="inferred from homology"/>
<dbReference type="Pfam" id="PF00378">
    <property type="entry name" value="ECH_1"/>
    <property type="match status" value="1"/>
</dbReference>
<evidence type="ECO:0000313" key="8">
    <source>
        <dbReference type="EMBL" id="MFM1726783.1"/>
    </source>
</evidence>
<evidence type="ECO:0000256" key="6">
    <source>
        <dbReference type="ARBA" id="ARBA00023717"/>
    </source>
</evidence>
<dbReference type="CDD" id="cd06558">
    <property type="entry name" value="crotonase-like"/>
    <property type="match status" value="1"/>
</dbReference>